<dbReference type="RefSeq" id="WP_263821854.1">
    <property type="nucleotide sequence ID" value="NZ_JAOXHL010000002.1"/>
</dbReference>
<accession>A0ABT3BMU1</accession>
<reference evidence="2 3" key="1">
    <citation type="journal article" date="2020" name="Int. J. Syst. Evol. Microbiol.">
        <title>Ureaplasma miroungigenitalium sp. nov. isolated from northern elephant seals (Mirounga angustirostris) and Ureaplasma zalophigenitalium sp. nov. isolated from California sea lions (Zalophus californianus).</title>
        <authorList>
            <person name="Volokhov D.V."/>
            <person name="Gulland F.M."/>
            <person name="Gao Y."/>
            <person name="Chizhikov V.E."/>
        </authorList>
    </citation>
    <scope>NUCLEOTIDE SEQUENCE [LARGE SCALE GENOMIC DNA]</scope>
    <source>
        <strain evidence="2 3">ES3182-GEN</strain>
    </source>
</reference>
<feature type="transmembrane region" description="Helical" evidence="1">
    <location>
        <begin position="114"/>
        <end position="136"/>
    </location>
</feature>
<keyword evidence="3" id="KW-1185">Reference proteome</keyword>
<keyword evidence="1" id="KW-1133">Transmembrane helix</keyword>
<keyword evidence="1" id="KW-0812">Transmembrane</keyword>
<gene>
    <name evidence="2" type="ORF">OF376_02005</name>
</gene>
<sequence length="157" mass="19061">MIDRLLNRRLRFVSIMDLCQNLFLIPLLITIGFWVSYHNHLTSNFDLNYQDYYDLNTMQEIRWYQQQIVNLIVMFTILLVLFISTYIFNLIVMTTFLKKYINKIKKEYNQKVKICLILSYIPIINLFVFPCLLVYYTNLNDWNKALNIQSHEYISAY</sequence>
<name>A0ABT3BMU1_9BACT</name>
<feature type="transmembrane region" description="Helical" evidence="1">
    <location>
        <begin position="68"/>
        <end position="93"/>
    </location>
</feature>
<dbReference type="EMBL" id="JAOXHL010000002">
    <property type="protein sequence ID" value="MCV3728537.1"/>
    <property type="molecule type" value="Genomic_DNA"/>
</dbReference>
<feature type="transmembrane region" description="Helical" evidence="1">
    <location>
        <begin position="12"/>
        <end position="37"/>
    </location>
</feature>
<keyword evidence="1" id="KW-0472">Membrane</keyword>
<evidence type="ECO:0000313" key="2">
    <source>
        <dbReference type="EMBL" id="MCV3728537.1"/>
    </source>
</evidence>
<dbReference type="Proteomes" id="UP001208245">
    <property type="component" value="Unassembled WGS sequence"/>
</dbReference>
<proteinExistence type="predicted"/>
<comment type="caution">
    <text evidence="2">The sequence shown here is derived from an EMBL/GenBank/DDBJ whole genome shotgun (WGS) entry which is preliminary data.</text>
</comment>
<evidence type="ECO:0000313" key="3">
    <source>
        <dbReference type="Proteomes" id="UP001208245"/>
    </source>
</evidence>
<protein>
    <recommendedName>
        <fullName evidence="4">DUF4328 domain-containing protein</fullName>
    </recommendedName>
</protein>
<evidence type="ECO:0000256" key="1">
    <source>
        <dbReference type="SAM" id="Phobius"/>
    </source>
</evidence>
<organism evidence="2 3">
    <name type="scientific">Ureaplasma miroungigenitalium</name>
    <dbReference type="NCBI Taxonomy" id="1042321"/>
    <lineage>
        <taxon>Bacteria</taxon>
        <taxon>Bacillati</taxon>
        <taxon>Mycoplasmatota</taxon>
        <taxon>Mycoplasmoidales</taxon>
        <taxon>Mycoplasmoidaceae</taxon>
        <taxon>Ureaplasma</taxon>
    </lineage>
</organism>
<evidence type="ECO:0008006" key="4">
    <source>
        <dbReference type="Google" id="ProtNLM"/>
    </source>
</evidence>